<reference evidence="3 4" key="1">
    <citation type="submission" date="2019-12" db="EMBL/GenBank/DDBJ databases">
        <title>Genomic-based taxomic classification of the family Erythrobacteraceae.</title>
        <authorList>
            <person name="Xu L."/>
        </authorList>
    </citation>
    <scope>NUCLEOTIDE SEQUENCE [LARGE SCALE GENOMIC DNA]</scope>
    <source>
        <strain evidence="3 4">SW-109</strain>
    </source>
</reference>
<name>A0A6I4V348_9SPHN</name>
<dbReference type="SUPFAM" id="SSF52266">
    <property type="entry name" value="SGNH hydrolase"/>
    <property type="match status" value="1"/>
</dbReference>
<accession>A0A6I4V348</accession>
<dbReference type="AlphaFoldDB" id="A0A6I4V348"/>
<dbReference type="InterPro" id="IPR036514">
    <property type="entry name" value="SGNH_hydro_sf"/>
</dbReference>
<dbReference type="Gene3D" id="3.40.50.1110">
    <property type="entry name" value="SGNH hydrolase"/>
    <property type="match status" value="1"/>
</dbReference>
<evidence type="ECO:0000256" key="1">
    <source>
        <dbReference type="SAM" id="MobiDB-lite"/>
    </source>
</evidence>
<proteinExistence type="predicted"/>
<dbReference type="GO" id="GO:0016788">
    <property type="term" value="F:hydrolase activity, acting on ester bonds"/>
    <property type="evidence" value="ECO:0007669"/>
    <property type="project" value="UniProtKB-ARBA"/>
</dbReference>
<dbReference type="InterPro" id="IPR013830">
    <property type="entry name" value="SGNH_hydro"/>
</dbReference>
<feature type="domain" description="SGNH hydrolase-type esterase" evidence="2">
    <location>
        <begin position="189"/>
        <end position="310"/>
    </location>
</feature>
<feature type="region of interest" description="Disordered" evidence="1">
    <location>
        <begin position="1"/>
        <end position="27"/>
    </location>
</feature>
<sequence>MRALHMPRTASAPARWTVNSDHDAPRIMASPPQITVATSPSLPKVWNAGSGSNSYQLASHAVGGHFTFCRGIGDTDGPTLGFRPAPVVTTSVGGERVPSGQQFSFLHEGDRLELHFQNNERGYLLKIDGEYLSLTPEVTSGQTYSLINLGPRKLRRLDLITYKSAFAGVRTGAGDTIYAAPIRGPRVICVGDSFTVADADGWTNWFAESLGWDDVWTSGIGGTGYAKDAGGLALNWRDRVAADVIAYEPDVVFLHGSVNDLSEEPGTVYEAVCDTLAQIRSALPGCVIAGGMNTPYGAEFWGADKLDIYNASKSAFQRYGAAWLSTLELPYGVSAAQIGQGASLMDSVSAGRPGNGGTPDIIAGQCGFRVNTSSTTPNTNLRVGATVEIGTGGTRERAVITASAISGGRFVYAFDGEFQYAHTAGEPVREVAPCYLTGNGSTAAPTGWGNADLYVGSDGYHPSPEGHRALGQVNAAMLKQHLREIGRI</sequence>
<dbReference type="RefSeq" id="WP_160730991.1">
    <property type="nucleotide sequence ID" value="NZ_WTYP01000002.1"/>
</dbReference>
<comment type="caution">
    <text evidence="3">The sequence shown here is derived from an EMBL/GenBank/DDBJ whole genome shotgun (WGS) entry which is preliminary data.</text>
</comment>
<keyword evidence="4" id="KW-1185">Reference proteome</keyword>
<dbReference type="CDD" id="cd00229">
    <property type="entry name" value="SGNH_hydrolase"/>
    <property type="match status" value="1"/>
</dbReference>
<protein>
    <recommendedName>
        <fullName evidence="2">SGNH hydrolase-type esterase domain-containing protein</fullName>
    </recommendedName>
</protein>
<dbReference type="Pfam" id="PF13472">
    <property type="entry name" value="Lipase_GDSL_2"/>
    <property type="match status" value="1"/>
</dbReference>
<evidence type="ECO:0000259" key="2">
    <source>
        <dbReference type="Pfam" id="PF13472"/>
    </source>
</evidence>
<gene>
    <name evidence="3" type="ORF">GRI43_10090</name>
</gene>
<evidence type="ECO:0000313" key="4">
    <source>
        <dbReference type="Proteomes" id="UP000471435"/>
    </source>
</evidence>
<evidence type="ECO:0000313" key="3">
    <source>
        <dbReference type="EMBL" id="MXP47731.1"/>
    </source>
</evidence>
<dbReference type="Proteomes" id="UP000471435">
    <property type="component" value="Unassembled WGS sequence"/>
</dbReference>
<dbReference type="EMBL" id="WTYP01000002">
    <property type="protein sequence ID" value="MXP47731.1"/>
    <property type="molecule type" value="Genomic_DNA"/>
</dbReference>
<dbReference type="OrthoDB" id="7397965at2"/>
<organism evidence="3 4">
    <name type="scientific">Pontixanthobacter luteolus</name>
    <dbReference type="NCBI Taxonomy" id="295089"/>
    <lineage>
        <taxon>Bacteria</taxon>
        <taxon>Pseudomonadati</taxon>
        <taxon>Pseudomonadota</taxon>
        <taxon>Alphaproteobacteria</taxon>
        <taxon>Sphingomonadales</taxon>
        <taxon>Erythrobacteraceae</taxon>
        <taxon>Pontixanthobacter</taxon>
    </lineage>
</organism>